<keyword evidence="3" id="KW-1185">Reference proteome</keyword>
<feature type="region of interest" description="Disordered" evidence="1">
    <location>
        <begin position="96"/>
        <end position="137"/>
    </location>
</feature>
<name>W1PZZ7_AMBTC</name>
<gene>
    <name evidence="2" type="ORF">AMTR_s00021p00213150</name>
</gene>
<dbReference type="Gramene" id="ERN14048">
    <property type="protein sequence ID" value="ERN14048"/>
    <property type="gene ID" value="AMTR_s00021p00213150"/>
</dbReference>
<proteinExistence type="predicted"/>
<reference evidence="3" key="1">
    <citation type="journal article" date="2013" name="Science">
        <title>The Amborella genome and the evolution of flowering plants.</title>
        <authorList>
            <consortium name="Amborella Genome Project"/>
        </authorList>
    </citation>
    <scope>NUCLEOTIDE SEQUENCE [LARGE SCALE GENOMIC DNA]</scope>
</reference>
<feature type="compositionally biased region" description="Polar residues" evidence="1">
    <location>
        <begin position="128"/>
        <end position="137"/>
    </location>
</feature>
<evidence type="ECO:0000256" key="1">
    <source>
        <dbReference type="SAM" id="MobiDB-lite"/>
    </source>
</evidence>
<evidence type="ECO:0000313" key="3">
    <source>
        <dbReference type="Proteomes" id="UP000017836"/>
    </source>
</evidence>
<dbReference type="EMBL" id="KI392560">
    <property type="protein sequence ID" value="ERN14048.1"/>
    <property type="molecule type" value="Genomic_DNA"/>
</dbReference>
<organism evidence="2 3">
    <name type="scientific">Amborella trichopoda</name>
    <dbReference type="NCBI Taxonomy" id="13333"/>
    <lineage>
        <taxon>Eukaryota</taxon>
        <taxon>Viridiplantae</taxon>
        <taxon>Streptophyta</taxon>
        <taxon>Embryophyta</taxon>
        <taxon>Tracheophyta</taxon>
        <taxon>Spermatophyta</taxon>
        <taxon>Magnoliopsida</taxon>
        <taxon>Amborellales</taxon>
        <taxon>Amborellaceae</taxon>
        <taxon>Amborella</taxon>
    </lineage>
</organism>
<protein>
    <submittedName>
        <fullName evidence="2">Uncharacterized protein</fullName>
    </submittedName>
</protein>
<evidence type="ECO:0000313" key="2">
    <source>
        <dbReference type="EMBL" id="ERN14048.1"/>
    </source>
</evidence>
<dbReference type="AlphaFoldDB" id="W1PZZ7"/>
<sequence>MERYFETTVYLTDTATLSGGLNGMQMSNGGLAPSTHGMTMTLREPWAEQELQQRGVQDLASAMAITEHLVEFRRDSPSKQRAFKVDMVMVVEIKRKSPAPRVDLSSPQGCEATRKGLASPQVRKVTRTDGTSPSQET</sequence>
<accession>W1PZZ7</accession>
<dbReference type="Proteomes" id="UP000017836">
    <property type="component" value="Unassembled WGS sequence"/>
</dbReference>
<dbReference type="HOGENOM" id="CLU_1867870_0_0_1"/>